<gene>
    <name evidence="3 4" type="primary">LOC106745559</name>
</gene>
<evidence type="ECO:0000259" key="1">
    <source>
        <dbReference type="Pfam" id="PF13843"/>
    </source>
</evidence>
<organism evidence="2 4">
    <name type="scientific">Dinoponera quadriceps</name>
    <name type="common">South American ant</name>
    <dbReference type="NCBI Taxonomy" id="609295"/>
    <lineage>
        <taxon>Eukaryota</taxon>
        <taxon>Metazoa</taxon>
        <taxon>Ecdysozoa</taxon>
        <taxon>Arthropoda</taxon>
        <taxon>Hexapoda</taxon>
        <taxon>Insecta</taxon>
        <taxon>Pterygota</taxon>
        <taxon>Neoptera</taxon>
        <taxon>Endopterygota</taxon>
        <taxon>Hymenoptera</taxon>
        <taxon>Apocrita</taxon>
        <taxon>Aculeata</taxon>
        <taxon>Formicoidea</taxon>
        <taxon>Formicidae</taxon>
        <taxon>Ponerinae</taxon>
        <taxon>Ponerini</taxon>
        <taxon>Dinoponera</taxon>
    </lineage>
</organism>
<keyword evidence="2" id="KW-1185">Reference proteome</keyword>
<reference evidence="3 4" key="1">
    <citation type="submission" date="2025-04" db="UniProtKB">
        <authorList>
            <consortium name="RefSeq"/>
        </authorList>
    </citation>
    <scope>IDENTIFICATION</scope>
</reference>
<accession>A0A6P3XEE8</accession>
<evidence type="ECO:0000313" key="2">
    <source>
        <dbReference type="Proteomes" id="UP000515204"/>
    </source>
</evidence>
<dbReference type="OrthoDB" id="7551252at2759"/>
<dbReference type="Proteomes" id="UP000515204">
    <property type="component" value="Unplaced"/>
</dbReference>
<dbReference type="InterPro" id="IPR029526">
    <property type="entry name" value="PGBD"/>
</dbReference>
<dbReference type="RefSeq" id="XP_014476744.1">
    <property type="nucleotide sequence ID" value="XM_014621258.1"/>
</dbReference>
<dbReference type="KEGG" id="dqu:106745559"/>
<name>A0A6P3XEE8_DINQU</name>
<dbReference type="GeneID" id="106745559"/>
<dbReference type="AlphaFoldDB" id="A0A6P3XEE8"/>
<proteinExistence type="predicted"/>
<evidence type="ECO:0000313" key="3">
    <source>
        <dbReference type="RefSeq" id="XP_014476744.1"/>
    </source>
</evidence>
<evidence type="ECO:0000313" key="4">
    <source>
        <dbReference type="RefSeq" id="XP_014476745.1"/>
    </source>
</evidence>
<dbReference type="RefSeq" id="XP_014476745.1">
    <property type="nucleotide sequence ID" value="XM_014621259.1"/>
</dbReference>
<feature type="domain" description="PiggyBac transposable element-derived protein" evidence="1">
    <location>
        <begin position="105"/>
        <end position="454"/>
    </location>
</feature>
<sequence>MEIGSRPGFCLQQILCGSWSSADRKFSLALNVKMSVEECESDSSENIFAKKRPRVDVFLSSEEEEENVGEWHDPRGNQPNIVPFTHPFGFVSENLHIRSDIAIETCYELFVPGKLFEEIAEQTNLHASQQLKGGCTQRLVKWTVTNKSEIKRFFGLILWMGLVKLPAIYLYWSHDPVYMQTFPQKIMSRNRFELLLRMLHFADDRNSNGSNRLFKIQPVIDTLEMNFKKYYNPTKDMCIDESLIPFRGRIIFRQYLKQKRHKYGVKIFKLCCESGYTYALRVYTGKALEKENTTPTKIVMSLCRDLFDKGHTLYTGNWYTSLELAEKLINKNIHLVGTLRSNRQGNPQQVISKKLKRGEIIAKENKQGITILKWKDKRDILVLSTKHSSEMVNVESRSEHKLKPQIIVDYNRGKAAVYLSDQMNAYNNPLCKSMKWYRKLAFELLLNTTVLNSYILYKDITKKNISITEFREKLAVHLTNCREEDIPSGSIATTSKKRHKHQKQPGKVSAVRKYCKLCYEKNAKQSGRAMARKMTKQVVTFCDTCEGQPFLCLPCFNKIH</sequence>
<dbReference type="Pfam" id="PF13843">
    <property type="entry name" value="DDE_Tnp_1_7"/>
    <property type="match status" value="1"/>
</dbReference>
<dbReference type="PANTHER" id="PTHR46599:SF3">
    <property type="entry name" value="PIGGYBAC TRANSPOSABLE ELEMENT-DERIVED PROTEIN 4"/>
    <property type="match status" value="1"/>
</dbReference>
<protein>
    <submittedName>
        <fullName evidence="3 4">PiggyBac transposable element-derived protein 4-like isoform X1</fullName>
    </submittedName>
</protein>
<dbReference type="PANTHER" id="PTHR46599">
    <property type="entry name" value="PIGGYBAC TRANSPOSABLE ELEMENT-DERIVED PROTEIN 4"/>
    <property type="match status" value="1"/>
</dbReference>